<feature type="region of interest" description="Disordered" evidence="1">
    <location>
        <begin position="37"/>
        <end position="76"/>
    </location>
</feature>
<protein>
    <submittedName>
        <fullName evidence="2">Uncharacterized protein</fullName>
    </submittedName>
</protein>
<dbReference type="Proteomes" id="UP001153269">
    <property type="component" value="Unassembled WGS sequence"/>
</dbReference>
<dbReference type="EMBL" id="CADEAL010000486">
    <property type="protein sequence ID" value="CAB1420869.1"/>
    <property type="molecule type" value="Genomic_DNA"/>
</dbReference>
<gene>
    <name evidence="2" type="ORF">PLEPLA_LOCUS8746</name>
</gene>
<accession>A0A9N7TZB0</accession>
<evidence type="ECO:0000313" key="2">
    <source>
        <dbReference type="EMBL" id="CAB1420869.1"/>
    </source>
</evidence>
<comment type="caution">
    <text evidence="2">The sequence shown here is derived from an EMBL/GenBank/DDBJ whole genome shotgun (WGS) entry which is preliminary data.</text>
</comment>
<organism evidence="2 3">
    <name type="scientific">Pleuronectes platessa</name>
    <name type="common">European plaice</name>
    <dbReference type="NCBI Taxonomy" id="8262"/>
    <lineage>
        <taxon>Eukaryota</taxon>
        <taxon>Metazoa</taxon>
        <taxon>Chordata</taxon>
        <taxon>Craniata</taxon>
        <taxon>Vertebrata</taxon>
        <taxon>Euteleostomi</taxon>
        <taxon>Actinopterygii</taxon>
        <taxon>Neopterygii</taxon>
        <taxon>Teleostei</taxon>
        <taxon>Neoteleostei</taxon>
        <taxon>Acanthomorphata</taxon>
        <taxon>Carangaria</taxon>
        <taxon>Pleuronectiformes</taxon>
        <taxon>Pleuronectoidei</taxon>
        <taxon>Pleuronectidae</taxon>
        <taxon>Pleuronectes</taxon>
    </lineage>
</organism>
<sequence>METALSVFTKPARTVWSEPVRKVRGLVRTADSAAAVHRHSRTPPRALLRQAPPPFSPASTLLIGRRGRGSPTPSTSLCRRRRLRHESIGSRASLHFIVGADPASPRNGHAEQRSCKRSVCTFQHQYRVDSSQTNRRTVLVC</sequence>
<evidence type="ECO:0000256" key="1">
    <source>
        <dbReference type="SAM" id="MobiDB-lite"/>
    </source>
</evidence>
<name>A0A9N7TZB0_PLEPL</name>
<dbReference type="AlphaFoldDB" id="A0A9N7TZB0"/>
<keyword evidence="3" id="KW-1185">Reference proteome</keyword>
<proteinExistence type="predicted"/>
<reference evidence="2" key="1">
    <citation type="submission" date="2020-03" db="EMBL/GenBank/DDBJ databases">
        <authorList>
            <person name="Weist P."/>
        </authorList>
    </citation>
    <scope>NUCLEOTIDE SEQUENCE</scope>
</reference>
<evidence type="ECO:0000313" key="3">
    <source>
        <dbReference type="Proteomes" id="UP001153269"/>
    </source>
</evidence>